<evidence type="ECO:0000313" key="2">
    <source>
        <dbReference type="Proteomes" id="UP000035721"/>
    </source>
</evidence>
<dbReference type="EMBL" id="CAJB01000235">
    <property type="protein sequence ID" value="CCH78614.1"/>
    <property type="molecule type" value="Genomic_DNA"/>
</dbReference>
<comment type="caution">
    <text evidence="1">The sequence shown here is derived from an EMBL/GenBank/DDBJ whole genome shotgun (WGS) entry which is preliminary data.</text>
</comment>
<proteinExistence type="predicted"/>
<organism evidence="1 2">
    <name type="scientific">Nostocoides japonicum T1-X7</name>
    <dbReference type="NCBI Taxonomy" id="1194083"/>
    <lineage>
        <taxon>Bacteria</taxon>
        <taxon>Bacillati</taxon>
        <taxon>Actinomycetota</taxon>
        <taxon>Actinomycetes</taxon>
        <taxon>Micrococcales</taxon>
        <taxon>Intrasporangiaceae</taxon>
        <taxon>Nostocoides</taxon>
    </lineage>
</organism>
<reference evidence="1 2" key="1">
    <citation type="journal article" date="2013" name="ISME J.">
        <title>A metabolic model for members of the genus Tetrasphaera involved in enhanced biological phosphorus removal.</title>
        <authorList>
            <person name="Kristiansen R."/>
            <person name="Nguyen H.T.T."/>
            <person name="Saunders A.M."/>
            <person name="Nielsen J.L."/>
            <person name="Wimmer R."/>
            <person name="Le V.Q."/>
            <person name="McIlroy S.J."/>
            <person name="Petrovski S."/>
            <person name="Seviour R.J."/>
            <person name="Calteau A."/>
            <person name="Nielsen K.L."/>
            <person name="Nielsen P.H."/>
        </authorList>
    </citation>
    <scope>NUCLEOTIDE SEQUENCE [LARGE SCALE GENOMIC DNA]</scope>
    <source>
        <strain evidence="1 2">T1-X7</strain>
    </source>
</reference>
<gene>
    <name evidence="1" type="ORF">BN12_310002</name>
</gene>
<name>A0A077M346_9MICO</name>
<dbReference type="AlphaFoldDB" id="A0A077M346"/>
<sequence length="55" mass="5320">MTLRAGCHVNAVDYAEGAGITSTREGARGSEVSGDVVVGSGYLDPGRAPAGGGIG</sequence>
<protein>
    <submittedName>
        <fullName evidence="1">Uncharacterized protein</fullName>
    </submittedName>
</protein>
<keyword evidence="2" id="KW-1185">Reference proteome</keyword>
<dbReference type="Proteomes" id="UP000035721">
    <property type="component" value="Unassembled WGS sequence"/>
</dbReference>
<accession>A0A077M346</accession>
<evidence type="ECO:0000313" key="1">
    <source>
        <dbReference type="EMBL" id="CCH78614.1"/>
    </source>
</evidence>